<keyword evidence="8 17" id="KW-0812">Transmembrane</keyword>
<dbReference type="RefSeq" id="WP_210851425.1">
    <property type="nucleotide sequence ID" value="NZ_JAGQDD010000001.1"/>
</dbReference>
<proteinExistence type="inferred from homology"/>
<feature type="domain" description="Tyrosine-protein kinase G-rich" evidence="20">
    <location>
        <begin position="403"/>
        <end position="471"/>
    </location>
</feature>
<dbReference type="NCBIfam" id="TIGR01007">
    <property type="entry name" value="eps_fam"/>
    <property type="match status" value="1"/>
</dbReference>
<keyword evidence="11" id="KW-0067">ATP-binding</keyword>
<keyword evidence="7 21" id="KW-0808">Transferase</keyword>
<keyword evidence="14" id="KW-0829">Tyrosine-protein kinase</keyword>
<evidence type="ECO:0000256" key="2">
    <source>
        <dbReference type="ARBA" id="ARBA00007316"/>
    </source>
</evidence>
<evidence type="ECO:0000256" key="3">
    <source>
        <dbReference type="ARBA" id="ARBA00008883"/>
    </source>
</evidence>
<evidence type="ECO:0000256" key="12">
    <source>
        <dbReference type="ARBA" id="ARBA00022989"/>
    </source>
</evidence>
<evidence type="ECO:0000256" key="16">
    <source>
        <dbReference type="SAM" id="Coils"/>
    </source>
</evidence>
<gene>
    <name evidence="21" type="ORF">KAK03_01650</name>
</gene>
<comment type="similarity">
    <text evidence="2">Belongs to the CpsD/CapB family.</text>
</comment>
<dbReference type="InterPro" id="IPR050445">
    <property type="entry name" value="Bact_polysacc_biosynth/exp"/>
</dbReference>
<dbReference type="GO" id="GO:0004715">
    <property type="term" value="F:non-membrane spanning protein tyrosine kinase activity"/>
    <property type="evidence" value="ECO:0007669"/>
    <property type="project" value="UniProtKB-EC"/>
</dbReference>
<feature type="coiled-coil region" evidence="16">
    <location>
        <begin position="341"/>
        <end position="383"/>
    </location>
</feature>
<evidence type="ECO:0000256" key="5">
    <source>
        <dbReference type="ARBA" id="ARBA00022475"/>
    </source>
</evidence>
<dbReference type="Proteomes" id="UP000676246">
    <property type="component" value="Unassembled WGS sequence"/>
</dbReference>
<evidence type="ECO:0000256" key="9">
    <source>
        <dbReference type="ARBA" id="ARBA00022741"/>
    </source>
</evidence>
<protein>
    <recommendedName>
        <fullName evidence="4">non-specific protein-tyrosine kinase</fullName>
        <ecNumber evidence="4">2.7.10.2</ecNumber>
    </recommendedName>
</protein>
<dbReference type="InterPro" id="IPR025669">
    <property type="entry name" value="AAA_dom"/>
</dbReference>
<dbReference type="InterPro" id="IPR027417">
    <property type="entry name" value="P-loop_NTPase"/>
</dbReference>
<dbReference type="Pfam" id="PF13807">
    <property type="entry name" value="GNVR"/>
    <property type="match status" value="1"/>
</dbReference>
<dbReference type="InterPro" id="IPR005702">
    <property type="entry name" value="Wzc-like_C"/>
</dbReference>
<feature type="transmembrane region" description="Helical" evidence="17">
    <location>
        <begin position="50"/>
        <end position="72"/>
    </location>
</feature>
<comment type="subcellular location">
    <subcellularLocation>
        <location evidence="1">Cell inner membrane</location>
        <topology evidence="1">Multi-pass membrane protein</topology>
    </subcellularLocation>
</comment>
<keyword evidence="22" id="KW-1185">Reference proteome</keyword>
<name>A0A940Y5M0_9BURK</name>
<dbReference type="Pfam" id="PF13614">
    <property type="entry name" value="AAA_31"/>
    <property type="match status" value="1"/>
</dbReference>
<dbReference type="PANTHER" id="PTHR32309">
    <property type="entry name" value="TYROSINE-PROTEIN KINASE"/>
    <property type="match status" value="1"/>
</dbReference>
<sequence length="752" mass="80921">MNLPSLPPTPARTDVADPAAFQPIGFQLSDEHKLELLEHWRSIKKRKWPILSLAGVAAVVAAAVSLAMTPIYQATAMVQIESGPGKLVSIQDIYSAGAQVKEHYQTQVEILKSREVAERTVRALKLWEHPEYDPRVKGAGLLDGLKEALGMGTEPAKDEADLAAAATKRLMENVSIEPVRLSQLAKVNVESADPALAARLANALAENYILNDREARFKVSQQASGFLQDRLGDLRTALSKSEQALQDYRQSKGIVSLDGSAQTLAGQQVGGTNAQLVEARSRRLQLESAYQQVQAAPKGDFSGVPWVAREAGVALAQGRVNEVLQRQAQLSETQGAKSPLLLQVQAELESAKATLRSQQAAAADALTREYQAARATEQSLERALGAARSGVAEVNKEEFQLAVLEREVQSNRELYNMFVSRAKETDIAGEVQAAIARVVDTAVAPSKPVRPKKLQLVAVALVLSLLLASLVSVLLDKLDNTLKGGDDAELRLRLPMLTVLPSLQAHDHAAMAQLFIHEPNSAHAEAIRTARTGVLLSNIDQPHKSLLVTSTIPGEGKTTVSINLALAHAQTRRTLLIDADMRRPQVARRLDLAPGLKGLSNLVAGDATLQECLHTVADTTLLVMPVGDLPPNPLELLLSERFKAVLAQLTEQFEIVVIDSPPVELVSEALVLAPLATSTILVAKAMSTPTPMVRKSITRLQRAGAKMLGVVLNQLDMSKAGSYHSQYQADYGYNYAGAGYAAKDAAVDPGRS</sequence>
<evidence type="ECO:0000256" key="15">
    <source>
        <dbReference type="ARBA" id="ARBA00051245"/>
    </source>
</evidence>
<organism evidence="21 22">
    <name type="scientific">Ideonella alba</name>
    <dbReference type="NCBI Taxonomy" id="2824118"/>
    <lineage>
        <taxon>Bacteria</taxon>
        <taxon>Pseudomonadati</taxon>
        <taxon>Pseudomonadota</taxon>
        <taxon>Betaproteobacteria</taxon>
        <taxon>Burkholderiales</taxon>
        <taxon>Sphaerotilaceae</taxon>
        <taxon>Ideonella</taxon>
    </lineage>
</organism>
<dbReference type="AlphaFoldDB" id="A0A940Y5M0"/>
<comment type="similarity">
    <text evidence="3">Belongs to the etk/wzc family.</text>
</comment>
<evidence type="ECO:0000259" key="20">
    <source>
        <dbReference type="Pfam" id="PF13807"/>
    </source>
</evidence>
<feature type="domain" description="AAA" evidence="19">
    <location>
        <begin position="554"/>
        <end position="663"/>
    </location>
</feature>
<dbReference type="Pfam" id="PF02706">
    <property type="entry name" value="Wzz"/>
    <property type="match status" value="1"/>
</dbReference>
<evidence type="ECO:0000313" key="22">
    <source>
        <dbReference type="Proteomes" id="UP000676246"/>
    </source>
</evidence>
<evidence type="ECO:0000256" key="13">
    <source>
        <dbReference type="ARBA" id="ARBA00023136"/>
    </source>
</evidence>
<evidence type="ECO:0000256" key="14">
    <source>
        <dbReference type="ARBA" id="ARBA00023137"/>
    </source>
</evidence>
<evidence type="ECO:0000256" key="4">
    <source>
        <dbReference type="ARBA" id="ARBA00011903"/>
    </source>
</evidence>
<keyword evidence="13 17" id="KW-0472">Membrane</keyword>
<evidence type="ECO:0000256" key="1">
    <source>
        <dbReference type="ARBA" id="ARBA00004429"/>
    </source>
</evidence>
<keyword evidence="12 17" id="KW-1133">Transmembrane helix</keyword>
<dbReference type="SUPFAM" id="SSF52540">
    <property type="entry name" value="P-loop containing nucleoside triphosphate hydrolases"/>
    <property type="match status" value="1"/>
</dbReference>
<reference evidence="21 22" key="1">
    <citation type="submission" date="2021-04" db="EMBL/GenBank/DDBJ databases">
        <title>The genome sequence of Ideonella sp. 3Y2.</title>
        <authorList>
            <person name="Liu Y."/>
        </authorList>
    </citation>
    <scope>NUCLEOTIDE SEQUENCE [LARGE SCALE GENOMIC DNA]</scope>
    <source>
        <strain evidence="21 22">3Y2</strain>
    </source>
</reference>
<dbReference type="GO" id="GO:0005886">
    <property type="term" value="C:plasma membrane"/>
    <property type="evidence" value="ECO:0007669"/>
    <property type="project" value="UniProtKB-SubCell"/>
</dbReference>
<dbReference type="InterPro" id="IPR032807">
    <property type="entry name" value="GNVR"/>
</dbReference>
<dbReference type="EC" id="2.7.10.2" evidence="4"/>
<evidence type="ECO:0000313" key="21">
    <source>
        <dbReference type="EMBL" id="MBQ0929173.1"/>
    </source>
</evidence>
<comment type="catalytic activity">
    <reaction evidence="15">
        <text>L-tyrosyl-[protein] + ATP = O-phospho-L-tyrosyl-[protein] + ADP + H(+)</text>
        <dbReference type="Rhea" id="RHEA:10596"/>
        <dbReference type="Rhea" id="RHEA-COMP:10136"/>
        <dbReference type="Rhea" id="RHEA-COMP:20101"/>
        <dbReference type="ChEBI" id="CHEBI:15378"/>
        <dbReference type="ChEBI" id="CHEBI:30616"/>
        <dbReference type="ChEBI" id="CHEBI:46858"/>
        <dbReference type="ChEBI" id="CHEBI:61978"/>
        <dbReference type="ChEBI" id="CHEBI:456216"/>
        <dbReference type="EC" id="2.7.10.2"/>
    </reaction>
</comment>
<keyword evidence="6" id="KW-0997">Cell inner membrane</keyword>
<feature type="domain" description="Polysaccharide chain length determinant N-terminal" evidence="18">
    <location>
        <begin position="34"/>
        <end position="123"/>
    </location>
</feature>
<dbReference type="EMBL" id="JAGQDD010000001">
    <property type="protein sequence ID" value="MBQ0929173.1"/>
    <property type="molecule type" value="Genomic_DNA"/>
</dbReference>
<evidence type="ECO:0000256" key="6">
    <source>
        <dbReference type="ARBA" id="ARBA00022519"/>
    </source>
</evidence>
<keyword evidence="16" id="KW-0175">Coiled coil</keyword>
<evidence type="ECO:0000259" key="19">
    <source>
        <dbReference type="Pfam" id="PF13614"/>
    </source>
</evidence>
<evidence type="ECO:0000256" key="8">
    <source>
        <dbReference type="ARBA" id="ARBA00022692"/>
    </source>
</evidence>
<keyword evidence="10" id="KW-0418">Kinase</keyword>
<accession>A0A940Y5M0</accession>
<evidence type="ECO:0000259" key="18">
    <source>
        <dbReference type="Pfam" id="PF02706"/>
    </source>
</evidence>
<evidence type="ECO:0000256" key="7">
    <source>
        <dbReference type="ARBA" id="ARBA00022679"/>
    </source>
</evidence>
<keyword evidence="9" id="KW-0547">Nucleotide-binding</keyword>
<keyword evidence="5" id="KW-1003">Cell membrane</keyword>
<evidence type="ECO:0000256" key="17">
    <source>
        <dbReference type="SAM" id="Phobius"/>
    </source>
</evidence>
<evidence type="ECO:0000256" key="10">
    <source>
        <dbReference type="ARBA" id="ARBA00022777"/>
    </source>
</evidence>
<dbReference type="PANTHER" id="PTHR32309:SF13">
    <property type="entry name" value="FERRIC ENTEROBACTIN TRANSPORT PROTEIN FEPE"/>
    <property type="match status" value="1"/>
</dbReference>
<comment type="caution">
    <text evidence="21">The sequence shown here is derived from an EMBL/GenBank/DDBJ whole genome shotgun (WGS) entry which is preliminary data.</text>
</comment>
<dbReference type="Gene3D" id="3.40.50.300">
    <property type="entry name" value="P-loop containing nucleotide triphosphate hydrolases"/>
    <property type="match status" value="1"/>
</dbReference>
<dbReference type="InterPro" id="IPR003856">
    <property type="entry name" value="LPS_length_determ_N"/>
</dbReference>
<evidence type="ECO:0000256" key="11">
    <source>
        <dbReference type="ARBA" id="ARBA00022840"/>
    </source>
</evidence>
<dbReference type="GO" id="GO:0005524">
    <property type="term" value="F:ATP binding"/>
    <property type="evidence" value="ECO:0007669"/>
    <property type="project" value="UniProtKB-KW"/>
</dbReference>
<dbReference type="CDD" id="cd05387">
    <property type="entry name" value="BY-kinase"/>
    <property type="match status" value="1"/>
</dbReference>